<comment type="caution">
    <text evidence="2">The sequence shown here is derived from an EMBL/GenBank/DDBJ whole genome shotgun (WGS) entry which is preliminary data.</text>
</comment>
<name>A0A010T0Q7_PSEFL</name>
<reference evidence="2 3" key="1">
    <citation type="journal article" date="2011" name="J. Bacteriol.">
        <title>Draft genome sequence of the polycyclic aromatic hydrocarbon-degrading, genetically engineered bioluminescent bioreporter Pseudomonas fluorescens HK44.</title>
        <authorList>
            <person name="Chauhan A."/>
            <person name="Layton A.C."/>
            <person name="Williams D.E."/>
            <person name="Smartt A.E."/>
            <person name="Ripp S."/>
            <person name="Karpinets T.V."/>
            <person name="Brown S.D."/>
            <person name="Sayler G.S."/>
        </authorList>
    </citation>
    <scope>NUCLEOTIDE SEQUENCE [LARGE SCALE GENOMIC DNA]</scope>
    <source>
        <strain evidence="2 3">HK44</strain>
    </source>
</reference>
<dbReference type="EMBL" id="AFOY02000027">
    <property type="protein sequence ID" value="EXF91292.1"/>
    <property type="molecule type" value="Genomic_DNA"/>
</dbReference>
<dbReference type="AlphaFoldDB" id="A0A010T0Q7"/>
<protein>
    <recommendedName>
        <fullName evidence="4">Carboxypeptidase regulatory-like domain-containing protein</fullName>
    </recommendedName>
</protein>
<dbReference type="eggNOG" id="ENOG503310H">
    <property type="taxonomic scope" value="Bacteria"/>
</dbReference>
<dbReference type="PATRIC" id="fig|1042209.11.peg.6067"/>
<dbReference type="RefSeq" id="WP_024265219.1">
    <property type="nucleotide sequence ID" value="NZ_AFOY02000027.1"/>
</dbReference>
<gene>
    <name evidence="2" type="ORF">HK44_019470</name>
</gene>
<dbReference type="OrthoDB" id="8926484at2"/>
<keyword evidence="1" id="KW-0732">Signal</keyword>
<sequence>MRSLRLLALSGVALLGLAGLPISSVQAEVCRDPIDPQGVQLEQQQQNGVNFMSGGIGQDESCAIQRIGGYNLHMTFSTGPSNEYVPDVKVAIQGPKGHEVLTLNEAGPIVLTRLPAGKYVVVTVRNGRELRHTIDLSDSGVRTLNIHWADAS</sequence>
<proteinExistence type="predicted"/>
<dbReference type="HOGENOM" id="CLU_121829_1_0_6"/>
<feature type="chain" id="PRO_5001458050" description="Carboxypeptidase regulatory-like domain-containing protein" evidence="1">
    <location>
        <begin position="28"/>
        <end position="152"/>
    </location>
</feature>
<dbReference type="Proteomes" id="UP000022611">
    <property type="component" value="Unassembled WGS sequence"/>
</dbReference>
<evidence type="ECO:0000313" key="3">
    <source>
        <dbReference type="Proteomes" id="UP000022611"/>
    </source>
</evidence>
<feature type="signal peptide" evidence="1">
    <location>
        <begin position="1"/>
        <end position="27"/>
    </location>
</feature>
<evidence type="ECO:0000256" key="1">
    <source>
        <dbReference type="SAM" id="SignalP"/>
    </source>
</evidence>
<evidence type="ECO:0008006" key="4">
    <source>
        <dbReference type="Google" id="ProtNLM"/>
    </source>
</evidence>
<accession>A0A010T0Q7</accession>
<organism evidence="2 3">
    <name type="scientific">Pseudomonas fluorescens HK44</name>
    <dbReference type="NCBI Taxonomy" id="1042209"/>
    <lineage>
        <taxon>Bacteria</taxon>
        <taxon>Pseudomonadati</taxon>
        <taxon>Pseudomonadota</taxon>
        <taxon>Gammaproteobacteria</taxon>
        <taxon>Pseudomonadales</taxon>
        <taxon>Pseudomonadaceae</taxon>
        <taxon>Pseudomonas</taxon>
    </lineage>
</organism>
<evidence type="ECO:0000313" key="2">
    <source>
        <dbReference type="EMBL" id="EXF91292.1"/>
    </source>
</evidence>